<evidence type="ECO:0000313" key="1">
    <source>
        <dbReference type="EMBL" id="KAH9365566.1"/>
    </source>
</evidence>
<dbReference type="AlphaFoldDB" id="A0A9J6FGU6"/>
<evidence type="ECO:0000313" key="2">
    <source>
        <dbReference type="Proteomes" id="UP000821853"/>
    </source>
</evidence>
<sequence>MYQPLDIVKSQGRCFVNVWGCLTHRGLGPIFRLDDTLTCASYVDVISHVLVPYLLDDEGPFPDGCCFLQQGTSVIHRAPEVTEEMQRLGLTVLPWPTESEDFSPMAEVWRRISSNICYRELESADPDELWEVIVEQWNDLKADPDTMVSIVKCIPKRLVKVAFAGGDVCKSN</sequence>
<keyword evidence="2" id="KW-1185">Reference proteome</keyword>
<dbReference type="Proteomes" id="UP000821853">
    <property type="component" value="Unassembled WGS sequence"/>
</dbReference>
<dbReference type="EMBL" id="JABSTR010000003">
    <property type="protein sequence ID" value="KAH9365566.1"/>
    <property type="molecule type" value="Genomic_DNA"/>
</dbReference>
<dbReference type="GO" id="GO:0003676">
    <property type="term" value="F:nucleic acid binding"/>
    <property type="evidence" value="ECO:0007669"/>
    <property type="project" value="InterPro"/>
</dbReference>
<protein>
    <submittedName>
        <fullName evidence="1">Uncharacterized protein</fullName>
    </submittedName>
</protein>
<proteinExistence type="predicted"/>
<gene>
    <name evidence="1" type="ORF">HPB48_008927</name>
</gene>
<dbReference type="OMA" id="WEVIVEQ"/>
<comment type="caution">
    <text evidence="1">The sequence shown here is derived from an EMBL/GenBank/DDBJ whole genome shotgun (WGS) entry which is preliminary data.</text>
</comment>
<name>A0A9J6FGU6_HAELO</name>
<dbReference type="InterPro" id="IPR036397">
    <property type="entry name" value="RNaseH_sf"/>
</dbReference>
<dbReference type="VEuPathDB" id="VectorBase:HLOH_043942"/>
<organism evidence="1 2">
    <name type="scientific">Haemaphysalis longicornis</name>
    <name type="common">Bush tick</name>
    <dbReference type="NCBI Taxonomy" id="44386"/>
    <lineage>
        <taxon>Eukaryota</taxon>
        <taxon>Metazoa</taxon>
        <taxon>Ecdysozoa</taxon>
        <taxon>Arthropoda</taxon>
        <taxon>Chelicerata</taxon>
        <taxon>Arachnida</taxon>
        <taxon>Acari</taxon>
        <taxon>Parasitiformes</taxon>
        <taxon>Ixodida</taxon>
        <taxon>Ixodoidea</taxon>
        <taxon>Ixodidae</taxon>
        <taxon>Haemaphysalinae</taxon>
        <taxon>Haemaphysalis</taxon>
    </lineage>
</organism>
<dbReference type="Gene3D" id="3.30.420.10">
    <property type="entry name" value="Ribonuclease H-like superfamily/Ribonuclease H"/>
    <property type="match status" value="1"/>
</dbReference>
<reference evidence="1 2" key="1">
    <citation type="journal article" date="2020" name="Cell">
        <title>Large-Scale Comparative Analyses of Tick Genomes Elucidate Their Genetic Diversity and Vector Capacities.</title>
        <authorList>
            <consortium name="Tick Genome and Microbiome Consortium (TIGMIC)"/>
            <person name="Jia N."/>
            <person name="Wang J."/>
            <person name="Shi W."/>
            <person name="Du L."/>
            <person name="Sun Y."/>
            <person name="Zhan W."/>
            <person name="Jiang J.F."/>
            <person name="Wang Q."/>
            <person name="Zhang B."/>
            <person name="Ji P."/>
            <person name="Bell-Sakyi L."/>
            <person name="Cui X.M."/>
            <person name="Yuan T.T."/>
            <person name="Jiang B.G."/>
            <person name="Yang W.F."/>
            <person name="Lam T.T."/>
            <person name="Chang Q.C."/>
            <person name="Ding S.J."/>
            <person name="Wang X.J."/>
            <person name="Zhu J.G."/>
            <person name="Ruan X.D."/>
            <person name="Zhao L."/>
            <person name="Wei J.T."/>
            <person name="Ye R.Z."/>
            <person name="Que T.C."/>
            <person name="Du C.H."/>
            <person name="Zhou Y.H."/>
            <person name="Cheng J.X."/>
            <person name="Dai P.F."/>
            <person name="Guo W.B."/>
            <person name="Han X.H."/>
            <person name="Huang E.J."/>
            <person name="Li L.F."/>
            <person name="Wei W."/>
            <person name="Gao Y.C."/>
            <person name="Liu J.Z."/>
            <person name="Shao H.Z."/>
            <person name="Wang X."/>
            <person name="Wang C.C."/>
            <person name="Yang T.C."/>
            <person name="Huo Q.B."/>
            <person name="Li W."/>
            <person name="Chen H.Y."/>
            <person name="Chen S.E."/>
            <person name="Zhou L.G."/>
            <person name="Ni X.B."/>
            <person name="Tian J.H."/>
            <person name="Sheng Y."/>
            <person name="Liu T."/>
            <person name="Pan Y.S."/>
            <person name="Xia L.Y."/>
            <person name="Li J."/>
            <person name="Zhao F."/>
            <person name="Cao W.C."/>
        </authorList>
    </citation>
    <scope>NUCLEOTIDE SEQUENCE [LARGE SCALE GENOMIC DNA]</scope>
    <source>
        <strain evidence="1">HaeL-2018</strain>
    </source>
</reference>
<accession>A0A9J6FGU6</accession>
<dbReference type="OrthoDB" id="6507355at2759"/>